<dbReference type="EMBL" id="JAPPUX010000006">
    <property type="protein sequence ID" value="MCY4728581.1"/>
    <property type="molecule type" value="Genomic_DNA"/>
</dbReference>
<accession>A0ABT4CIF6</accession>
<keyword evidence="1" id="KW-0472">Membrane</keyword>
<gene>
    <name evidence="2" type="ORF">NYO98_20030</name>
</gene>
<sequence>MSTHTAPMAVTSRSALPSRTALLPVPVVRLVGVELRKSFDTRSGMWLLASLGLAAVLTTGAIIAWSPAEQLTYSQFTLAIGVPMTIILPIIAVLSVTSEWSQRSGLATFTLVPHRGKVLTAKAVAAVLVTVPATVAAFSVGALGTLAGATLAGIDPVWDQGWADVGYFALGQTLLLLTGFALGALIRNSSGAIVAYMLYGFVAPGLLAFLALNQEWFADARPWVDAKYNQDAILRGALTGDGWSHLAVTSLVWLVVPMVVAVVNVLRSEVK</sequence>
<evidence type="ECO:0000256" key="1">
    <source>
        <dbReference type="SAM" id="Phobius"/>
    </source>
</evidence>
<evidence type="ECO:0000313" key="3">
    <source>
        <dbReference type="Proteomes" id="UP001074726"/>
    </source>
</evidence>
<feature type="transmembrane region" description="Helical" evidence="1">
    <location>
        <begin position="76"/>
        <end position="96"/>
    </location>
</feature>
<keyword evidence="1" id="KW-1133">Transmembrane helix</keyword>
<dbReference type="Proteomes" id="UP001074726">
    <property type="component" value="Unassembled WGS sequence"/>
</dbReference>
<dbReference type="RefSeq" id="WP_268113618.1">
    <property type="nucleotide sequence ID" value="NZ_JAPPUX010000006.1"/>
</dbReference>
<reference evidence="2" key="1">
    <citation type="submission" date="2022-08" db="EMBL/GenBank/DDBJ databases">
        <title>Genome sequencing of Nocardioides sp. STR2.</title>
        <authorList>
            <person name="So Y."/>
        </authorList>
    </citation>
    <scope>NUCLEOTIDE SEQUENCE</scope>
    <source>
        <strain evidence="2">STR2</strain>
    </source>
</reference>
<feature type="transmembrane region" description="Helical" evidence="1">
    <location>
        <begin position="123"/>
        <end position="147"/>
    </location>
</feature>
<keyword evidence="3" id="KW-1185">Reference proteome</keyword>
<feature type="transmembrane region" description="Helical" evidence="1">
    <location>
        <begin position="243"/>
        <end position="266"/>
    </location>
</feature>
<feature type="transmembrane region" description="Helical" evidence="1">
    <location>
        <begin position="193"/>
        <end position="212"/>
    </location>
</feature>
<protein>
    <submittedName>
        <fullName evidence="2">ABC transporter permease</fullName>
    </submittedName>
</protein>
<feature type="transmembrane region" description="Helical" evidence="1">
    <location>
        <begin position="45"/>
        <end position="64"/>
    </location>
</feature>
<name>A0ABT4CIF6_9ACTN</name>
<evidence type="ECO:0000313" key="2">
    <source>
        <dbReference type="EMBL" id="MCY4728581.1"/>
    </source>
</evidence>
<comment type="caution">
    <text evidence="2">The sequence shown here is derived from an EMBL/GenBank/DDBJ whole genome shotgun (WGS) entry which is preliminary data.</text>
</comment>
<feature type="transmembrane region" description="Helical" evidence="1">
    <location>
        <begin position="167"/>
        <end position="186"/>
    </location>
</feature>
<organism evidence="2 3">
    <name type="scientific">Nocardioides pini</name>
    <dbReference type="NCBI Taxonomy" id="2975053"/>
    <lineage>
        <taxon>Bacteria</taxon>
        <taxon>Bacillati</taxon>
        <taxon>Actinomycetota</taxon>
        <taxon>Actinomycetes</taxon>
        <taxon>Propionibacteriales</taxon>
        <taxon>Nocardioidaceae</taxon>
        <taxon>Nocardioides</taxon>
    </lineage>
</organism>
<keyword evidence="1" id="KW-0812">Transmembrane</keyword>
<proteinExistence type="predicted"/>